<comment type="caution">
    <text evidence="2">The sequence shown here is derived from an EMBL/GenBank/DDBJ whole genome shotgun (WGS) entry which is preliminary data.</text>
</comment>
<evidence type="ECO:0000313" key="2">
    <source>
        <dbReference type="EMBL" id="MSS44271.1"/>
    </source>
</evidence>
<dbReference type="EMBL" id="VULR01000020">
    <property type="protein sequence ID" value="MSS44271.1"/>
    <property type="molecule type" value="Genomic_DNA"/>
</dbReference>
<evidence type="ECO:0000256" key="1">
    <source>
        <dbReference type="SAM" id="Coils"/>
    </source>
</evidence>
<gene>
    <name evidence="2" type="ORF">FYJ27_11230</name>
</gene>
<proteinExistence type="predicted"/>
<keyword evidence="1" id="KW-0175">Coiled coil</keyword>
<protein>
    <submittedName>
        <fullName evidence="2">Uncharacterized protein</fullName>
    </submittedName>
</protein>
<accession>A0A844FK03</accession>
<feature type="coiled-coil region" evidence="1">
    <location>
        <begin position="6"/>
        <end position="62"/>
    </location>
</feature>
<sequence length="76" mass="9211">MDKISISLTKKELDILNRALTGYEKELNEVLEVEPISSLLTKEDAERRLQEAFDLNERLRNEKWEKFCWKRRRESE</sequence>
<organism evidence="2 3">
    <name type="scientific">Anaerosalibacter bizertensis</name>
    <dbReference type="NCBI Taxonomy" id="932217"/>
    <lineage>
        <taxon>Bacteria</taxon>
        <taxon>Bacillati</taxon>
        <taxon>Bacillota</taxon>
        <taxon>Tissierellia</taxon>
        <taxon>Tissierellales</taxon>
        <taxon>Sporanaerobacteraceae</taxon>
        <taxon>Anaerosalibacter</taxon>
    </lineage>
</organism>
<name>A0A844FK03_9FIRM</name>
<dbReference type="RefSeq" id="WP_154484944.1">
    <property type="nucleotide sequence ID" value="NZ_VULR01000020.1"/>
</dbReference>
<dbReference type="Proteomes" id="UP000462760">
    <property type="component" value="Unassembled WGS sequence"/>
</dbReference>
<reference evidence="2 3" key="1">
    <citation type="submission" date="2019-08" db="EMBL/GenBank/DDBJ databases">
        <title>In-depth cultivation of the pig gut microbiome towards novel bacterial diversity and tailored functional studies.</title>
        <authorList>
            <person name="Wylensek D."/>
            <person name="Hitch T.C.A."/>
            <person name="Clavel T."/>
        </authorList>
    </citation>
    <scope>NUCLEOTIDE SEQUENCE [LARGE SCALE GENOMIC DNA]</scope>
    <source>
        <strain evidence="2 3">Med78-601-WT-4W-RMD-3</strain>
    </source>
</reference>
<evidence type="ECO:0000313" key="3">
    <source>
        <dbReference type="Proteomes" id="UP000462760"/>
    </source>
</evidence>
<dbReference type="AlphaFoldDB" id="A0A844FK03"/>